<keyword evidence="3" id="KW-1185">Reference proteome</keyword>
<dbReference type="AlphaFoldDB" id="A0A542DHH4"/>
<dbReference type="PROSITE" id="PS51257">
    <property type="entry name" value="PROKAR_LIPOPROTEIN"/>
    <property type="match status" value="1"/>
</dbReference>
<dbReference type="OrthoDB" id="3427828at2"/>
<evidence type="ECO:0008006" key="4">
    <source>
        <dbReference type="Google" id="ProtNLM"/>
    </source>
</evidence>
<dbReference type="SUPFAM" id="SSF89392">
    <property type="entry name" value="Prokaryotic lipoproteins and lipoprotein localization factors"/>
    <property type="match status" value="1"/>
</dbReference>
<evidence type="ECO:0000313" key="2">
    <source>
        <dbReference type="EMBL" id="TQJ02538.1"/>
    </source>
</evidence>
<name>A0A542DHH4_AMYCI</name>
<reference evidence="2 3" key="1">
    <citation type="submission" date="2019-06" db="EMBL/GenBank/DDBJ databases">
        <title>Sequencing the genomes of 1000 actinobacteria strains.</title>
        <authorList>
            <person name="Klenk H.-P."/>
        </authorList>
    </citation>
    <scope>NUCLEOTIDE SEQUENCE [LARGE SCALE GENOMIC DNA]</scope>
    <source>
        <strain evidence="2 3">DSM 45679</strain>
    </source>
</reference>
<gene>
    <name evidence="2" type="ORF">FB471_2270</name>
</gene>
<dbReference type="EMBL" id="VFML01000001">
    <property type="protein sequence ID" value="TQJ02538.1"/>
    <property type="molecule type" value="Genomic_DNA"/>
</dbReference>
<evidence type="ECO:0000313" key="3">
    <source>
        <dbReference type="Proteomes" id="UP000320876"/>
    </source>
</evidence>
<keyword evidence="1" id="KW-0732">Signal</keyword>
<feature type="chain" id="PRO_5038591101" description="Lipoprotein" evidence="1">
    <location>
        <begin position="22"/>
        <end position="289"/>
    </location>
</feature>
<dbReference type="Proteomes" id="UP000320876">
    <property type="component" value="Unassembled WGS sequence"/>
</dbReference>
<dbReference type="Gene3D" id="2.50.20.20">
    <property type="match status" value="1"/>
</dbReference>
<dbReference type="InterPro" id="IPR029046">
    <property type="entry name" value="LolA/LolB/LppX"/>
</dbReference>
<proteinExistence type="predicted"/>
<sequence length="289" mass="31332">MRKTALAAGGFALVLGLTACGGGETEGKAEPFGSVQELVQAAMTGTQENQTANFTLSMDAAGEKVEAEGAGRFETENPALMMTGQMEGEAVELRFIGDEMYIKGGGGFGDMPEMQGKEWLKIGGDASDPMSRMLGPMFQKMGQQMDVSKSLEKVREAGTITNSERTELDGQAATHYWVDLDLAKVMEIQMKEIKDQLPPGMEGELDNLDQQFDAEKKAELEKMGPMPLELWLNERQLPLKIVMDVTAMAKAQGQPDQGGSMVVRYTDWGSPVDISPPPADKVGTIEMPR</sequence>
<dbReference type="RefSeq" id="WP_141997614.1">
    <property type="nucleotide sequence ID" value="NZ_VFML01000001.1"/>
</dbReference>
<protein>
    <recommendedName>
        <fullName evidence="4">Lipoprotein</fullName>
    </recommendedName>
</protein>
<comment type="caution">
    <text evidence="2">The sequence shown here is derived from an EMBL/GenBank/DDBJ whole genome shotgun (WGS) entry which is preliminary data.</text>
</comment>
<accession>A0A542DHH4</accession>
<evidence type="ECO:0000256" key="1">
    <source>
        <dbReference type="SAM" id="SignalP"/>
    </source>
</evidence>
<organism evidence="2 3">
    <name type="scientific">Amycolatopsis cihanbeyliensis</name>
    <dbReference type="NCBI Taxonomy" id="1128664"/>
    <lineage>
        <taxon>Bacteria</taxon>
        <taxon>Bacillati</taxon>
        <taxon>Actinomycetota</taxon>
        <taxon>Actinomycetes</taxon>
        <taxon>Pseudonocardiales</taxon>
        <taxon>Pseudonocardiaceae</taxon>
        <taxon>Amycolatopsis</taxon>
    </lineage>
</organism>
<feature type="signal peptide" evidence="1">
    <location>
        <begin position="1"/>
        <end position="21"/>
    </location>
</feature>